<feature type="compositionally biased region" description="Basic and acidic residues" evidence="2">
    <location>
        <begin position="712"/>
        <end position="725"/>
    </location>
</feature>
<feature type="compositionally biased region" description="Basic and acidic residues" evidence="2">
    <location>
        <begin position="504"/>
        <end position="513"/>
    </location>
</feature>
<evidence type="ECO:0000313" key="3">
    <source>
        <dbReference type="EMBL" id="KFG28320.1"/>
    </source>
</evidence>
<feature type="region of interest" description="Disordered" evidence="2">
    <location>
        <begin position="504"/>
        <end position="565"/>
    </location>
</feature>
<sequence>MDVSLRDQAAPDALEEAGPELSSQSLFPSPQSSLACLLTTVPRYAAASLLKENALIWGKDSLPRESLPTVESRNPSHPACNVQRGVAAGWKLQRETGTSLWAADCDGATSAACSSDWGDARCTYTGDKARATSEVRRQEDTHSSFCGLPDERDSSRDVEEDEKTHPKSDKDRGRAATRSAIHSGQASGSCKKSGEGDFVPKIAAERQQGWEARGVEALCEGEAPRQIHFFSSAGNPELLRVPADSRRLPHTDGGCDRSGSFSRTALGPEKCSFAPASAHEGETDTMRRYLKARLHAERSQEDPGAVSILERGTQEEEAVNERMRCVRNERATETHGAVSECLETGDPAATVNGESAKAAGCGEMEDASPQEEECDSEAEEQERERRVAANYKPLFVPVDERLGKKINCSFVRGDLRMYPKKLTQFGEVHYSPRYEDDRYVYRHVLLSSGVRKAAEEMAKHHSKTGFLSEEQFIYQLGIDLSPGWQHFMRFKGRLRELILRRPPTVEDEKRDGAPGEGDEISVDSDDSDFDESSRLVKTSRSSRRSADVADTAAPPTRLDDEEQKSGIALSEASAREASCLGPVLSVERCDSAEEQQRRVPERPTEDTQEKPFRQRAGKAVLEAAASPGGVSRLQEEADKVAVVSQLEVANSASEGSGSDGAQVSSVHSRRQPSAEIRSQAVREDGPCPSVESAQEAPTRERESACGASDPGECCRSESEDEKGKPPEQVSEEVARQRSCVQSRGSAGPRACRKRKGAPQVCGVEKVPAKAGSGVCKAQRCETACSRRSCVAGKQVFAEKEGERNSGQSSCARGRRRVYEQKKSGISGHEKHPKRPRRTRVAGEGTSPS</sequence>
<feature type="compositionally biased region" description="Basic residues" evidence="2">
    <location>
        <begin position="830"/>
        <end position="839"/>
    </location>
</feature>
<dbReference type="Gene3D" id="3.30.170.10">
    <property type="entry name" value="Cyclin-dependent kinase, regulatory subunit"/>
    <property type="match status" value="1"/>
</dbReference>
<comment type="similarity">
    <text evidence="1">Belongs to the CKS family.</text>
</comment>
<feature type="region of interest" description="Disordered" evidence="2">
    <location>
        <begin position="360"/>
        <end position="383"/>
    </location>
</feature>
<gene>
    <name evidence="3" type="ORF">TGP89_220440</name>
</gene>
<dbReference type="GO" id="GO:0016538">
    <property type="term" value="F:cyclin-dependent protein serine/threonine kinase regulator activity"/>
    <property type="evidence" value="ECO:0007669"/>
    <property type="project" value="InterPro"/>
</dbReference>
<feature type="region of interest" description="Disordered" evidence="2">
    <location>
        <begin position="334"/>
        <end position="353"/>
    </location>
</feature>
<evidence type="ECO:0000313" key="4">
    <source>
        <dbReference type="Proteomes" id="UP000028828"/>
    </source>
</evidence>
<dbReference type="Proteomes" id="UP000028828">
    <property type="component" value="Unassembled WGS sequence"/>
</dbReference>
<keyword evidence="1" id="KW-0131">Cell cycle</keyword>
<keyword evidence="3" id="KW-0418">Kinase</keyword>
<feature type="compositionally biased region" description="Polar residues" evidence="2">
    <location>
        <begin position="649"/>
        <end position="666"/>
    </location>
</feature>
<dbReference type="AlphaFoldDB" id="A0A086J852"/>
<feature type="region of interest" description="Disordered" evidence="2">
    <location>
        <begin position="129"/>
        <end position="195"/>
    </location>
</feature>
<feature type="region of interest" description="Disordered" evidence="2">
    <location>
        <begin position="796"/>
        <end position="848"/>
    </location>
</feature>
<evidence type="ECO:0000256" key="2">
    <source>
        <dbReference type="SAM" id="MobiDB-lite"/>
    </source>
</evidence>
<comment type="caution">
    <text evidence="3">The sequence shown here is derived from an EMBL/GenBank/DDBJ whole genome shotgun (WGS) entry which is preliminary data.</text>
</comment>
<protein>
    <recommendedName>
        <fullName evidence="1">Cyclin-dependent kinases regulatory subunit</fullName>
    </recommendedName>
</protein>
<feature type="compositionally biased region" description="Basic and acidic residues" evidence="2">
    <location>
        <begin position="149"/>
        <end position="174"/>
    </location>
</feature>
<organism evidence="3 4">
    <name type="scientific">Toxoplasma gondii p89</name>
    <dbReference type="NCBI Taxonomy" id="943119"/>
    <lineage>
        <taxon>Eukaryota</taxon>
        <taxon>Sar</taxon>
        <taxon>Alveolata</taxon>
        <taxon>Apicomplexa</taxon>
        <taxon>Conoidasida</taxon>
        <taxon>Coccidia</taxon>
        <taxon>Eucoccidiorida</taxon>
        <taxon>Eimeriorina</taxon>
        <taxon>Sarcocystidae</taxon>
        <taxon>Toxoplasma</taxon>
    </lineage>
</organism>
<dbReference type="SMART" id="SM01084">
    <property type="entry name" value="CKS"/>
    <property type="match status" value="1"/>
</dbReference>
<feature type="region of interest" description="Disordered" evidence="2">
    <location>
        <begin position="1"/>
        <end position="27"/>
    </location>
</feature>
<keyword evidence="1" id="KW-0132">Cell division</keyword>
<comment type="function">
    <text evidence="1">Binds to the catalytic subunit of the cyclin dependent kinases and is essential for their biological function.</text>
</comment>
<feature type="compositionally biased region" description="Polar residues" evidence="2">
    <location>
        <begin position="180"/>
        <end position="190"/>
    </location>
</feature>
<feature type="compositionally biased region" description="Basic and acidic residues" evidence="2">
    <location>
        <begin position="129"/>
        <end position="142"/>
    </location>
</feature>
<dbReference type="InterPro" id="IPR000789">
    <property type="entry name" value="Cyclin-dep_kinase_reg-sub"/>
</dbReference>
<reference evidence="3 4" key="1">
    <citation type="submission" date="2014-03" db="EMBL/GenBank/DDBJ databases">
        <authorList>
            <person name="Sibley D."/>
            <person name="Venepally P."/>
            <person name="Karamycheva S."/>
            <person name="Hadjithomas M."/>
            <person name="Khan A."/>
            <person name="Brunk B."/>
            <person name="Roos D."/>
            <person name="Caler E."/>
            <person name="Lorenzi H."/>
        </authorList>
    </citation>
    <scope>NUCLEOTIDE SEQUENCE [LARGE SCALE GENOMIC DNA]</scope>
    <source>
        <strain evidence="4">p89</strain>
    </source>
</reference>
<feature type="compositionally biased region" description="Basic and acidic residues" evidence="2">
    <location>
        <begin position="591"/>
        <end position="612"/>
    </location>
</feature>
<dbReference type="InterPro" id="IPR036858">
    <property type="entry name" value="Cyclin-dep_kinase_reg-sub_sf"/>
</dbReference>
<accession>A0A086J852</accession>
<feature type="region of interest" description="Disordered" evidence="2">
    <location>
        <begin position="591"/>
        <end position="633"/>
    </location>
</feature>
<dbReference type="Pfam" id="PF01111">
    <property type="entry name" value="CKS"/>
    <property type="match status" value="1"/>
</dbReference>
<feature type="compositionally biased region" description="Acidic residues" evidence="2">
    <location>
        <begin position="516"/>
        <end position="530"/>
    </location>
</feature>
<dbReference type="OrthoDB" id="362000at2759"/>
<dbReference type="GO" id="GO:0016301">
    <property type="term" value="F:kinase activity"/>
    <property type="evidence" value="ECO:0007669"/>
    <property type="project" value="UniProtKB-KW"/>
</dbReference>
<feature type="region of interest" description="Disordered" evidence="2">
    <location>
        <begin position="649"/>
        <end position="758"/>
    </location>
</feature>
<name>A0A086J852_TOXGO</name>
<dbReference type="GO" id="GO:0051301">
    <property type="term" value="P:cell division"/>
    <property type="evidence" value="ECO:0007669"/>
    <property type="project" value="UniProtKB-UniRule"/>
</dbReference>
<keyword evidence="3" id="KW-0808">Transferase</keyword>
<proteinExistence type="inferred from homology"/>
<dbReference type="VEuPathDB" id="ToxoDB:TGP89_220440"/>
<dbReference type="EMBL" id="AEYI02002417">
    <property type="protein sequence ID" value="KFG28320.1"/>
    <property type="molecule type" value="Genomic_DNA"/>
</dbReference>
<evidence type="ECO:0000256" key="1">
    <source>
        <dbReference type="RuleBase" id="RU311113"/>
    </source>
</evidence>
<dbReference type="SUPFAM" id="SSF55637">
    <property type="entry name" value="Cell cycle regulatory proteins"/>
    <property type="match status" value="1"/>
</dbReference>
<feature type="compositionally biased region" description="Acidic residues" evidence="2">
    <location>
        <begin position="363"/>
        <end position="381"/>
    </location>
</feature>